<dbReference type="HOGENOM" id="CLU_2201204_0_0_1"/>
<accession>A0A0E0ES95</accession>
<proteinExistence type="predicted"/>
<dbReference type="EnsemblPlants" id="OMERI09G08250.1">
    <property type="protein sequence ID" value="OMERI09G08250.1"/>
    <property type="gene ID" value="OMERI09G08250"/>
</dbReference>
<evidence type="ECO:0000313" key="1">
    <source>
        <dbReference type="EnsemblPlants" id="OMERI09G08250.1"/>
    </source>
</evidence>
<evidence type="ECO:0000313" key="2">
    <source>
        <dbReference type="Proteomes" id="UP000008021"/>
    </source>
</evidence>
<reference evidence="1" key="2">
    <citation type="submission" date="2018-05" db="EMBL/GenBank/DDBJ databases">
        <title>OmerRS3 (Oryza meridionalis Reference Sequence Version 3).</title>
        <authorList>
            <person name="Zhang J."/>
            <person name="Kudrna D."/>
            <person name="Lee S."/>
            <person name="Talag J."/>
            <person name="Welchert J."/>
            <person name="Wing R.A."/>
        </authorList>
    </citation>
    <scope>NUCLEOTIDE SEQUENCE [LARGE SCALE GENOMIC DNA]</scope>
    <source>
        <strain evidence="1">cv. OR44</strain>
    </source>
</reference>
<reference evidence="1" key="1">
    <citation type="submission" date="2015-04" db="UniProtKB">
        <authorList>
            <consortium name="EnsemblPlants"/>
        </authorList>
    </citation>
    <scope>IDENTIFICATION</scope>
</reference>
<protein>
    <submittedName>
        <fullName evidence="1">Uncharacterized protein</fullName>
    </submittedName>
</protein>
<keyword evidence="2" id="KW-1185">Reference proteome</keyword>
<organism evidence="1">
    <name type="scientific">Oryza meridionalis</name>
    <dbReference type="NCBI Taxonomy" id="40149"/>
    <lineage>
        <taxon>Eukaryota</taxon>
        <taxon>Viridiplantae</taxon>
        <taxon>Streptophyta</taxon>
        <taxon>Embryophyta</taxon>
        <taxon>Tracheophyta</taxon>
        <taxon>Spermatophyta</taxon>
        <taxon>Magnoliopsida</taxon>
        <taxon>Liliopsida</taxon>
        <taxon>Poales</taxon>
        <taxon>Poaceae</taxon>
        <taxon>BOP clade</taxon>
        <taxon>Oryzoideae</taxon>
        <taxon>Oryzeae</taxon>
        <taxon>Oryzinae</taxon>
        <taxon>Oryza</taxon>
    </lineage>
</organism>
<dbReference type="Gramene" id="OMERI09G08250.1">
    <property type="protein sequence ID" value="OMERI09G08250.1"/>
    <property type="gene ID" value="OMERI09G08250"/>
</dbReference>
<dbReference type="AlphaFoldDB" id="A0A0E0ES95"/>
<dbReference type="Proteomes" id="UP000008021">
    <property type="component" value="Chromosome 9"/>
</dbReference>
<sequence>MAVAGWLTEESAEARTAWLGSQSEPYLVPELGFRCAEAAASLEQAATTAPPTAADVTRMDLSFAPLAFLGRRRLTPWLLQRGADLCTYRHSYRLQDLENPSISLRCLV</sequence>
<name>A0A0E0ES95_9ORYZ</name>